<evidence type="ECO:0000313" key="5">
    <source>
        <dbReference type="EMBL" id="RCH91424.1"/>
    </source>
</evidence>
<name>A0A367JNB0_RHIST</name>
<evidence type="ECO:0000256" key="1">
    <source>
        <dbReference type="ARBA" id="ARBA00022737"/>
    </source>
</evidence>
<evidence type="ECO:0000256" key="2">
    <source>
        <dbReference type="ARBA" id="ARBA00023043"/>
    </source>
</evidence>
<evidence type="ECO:0000256" key="3">
    <source>
        <dbReference type="PROSITE-ProRule" id="PRU00023"/>
    </source>
</evidence>
<dbReference type="PROSITE" id="PS50088">
    <property type="entry name" value="ANK_REPEAT"/>
    <property type="match status" value="3"/>
</dbReference>
<feature type="repeat" description="ANK" evidence="3">
    <location>
        <begin position="198"/>
        <end position="230"/>
    </location>
</feature>
<dbReference type="PANTHER" id="PTHR24173">
    <property type="entry name" value="ANKYRIN REPEAT CONTAINING"/>
    <property type="match status" value="1"/>
</dbReference>
<feature type="region of interest" description="Disordered" evidence="4">
    <location>
        <begin position="355"/>
        <end position="378"/>
    </location>
</feature>
<dbReference type="InterPro" id="IPR036770">
    <property type="entry name" value="Ankyrin_rpt-contain_sf"/>
</dbReference>
<dbReference type="STRING" id="4846.A0A367JNB0"/>
<keyword evidence="1" id="KW-0677">Repeat</keyword>
<feature type="repeat" description="ANK" evidence="3">
    <location>
        <begin position="230"/>
        <end position="262"/>
    </location>
</feature>
<dbReference type="Proteomes" id="UP000253551">
    <property type="component" value="Unassembled WGS sequence"/>
</dbReference>
<accession>A0A367JNB0</accession>
<comment type="caution">
    <text evidence="5">The sequence shown here is derived from an EMBL/GenBank/DDBJ whole genome shotgun (WGS) entry which is preliminary data.</text>
</comment>
<sequence length="394" mass="44171">MEVRDKRAALEDLDNESNKKSKLNDEQDLEIWEHINLDKLDIKALYRYIKLKESNVHVTNKDGYSLLYLAAYNKNVEALRILLLQPNMDVNRLNGPHHEIALHAACSKGLFDGVELLIDNGSKLDVKDSLGHTPLTNAIFSNSLACVELLLSAEKGADVTVTDEQDNNLLHLAATNNFSTCIPLLVQKRVPIDDHNQRGLSPLAIAISFGFIETAFVLIDNGADVNGKTHFATVLHHAVTWNRLEIIKKLVEKGCNPNVVNMLEETPLYLAVQQRKIDIVRYLIEEAKADPCYMLHNPNNTTNLPLLYAANHGYTEMSKLLLTPRTSTFFIQISADMSQRVGHQATEDYLRKSLTQQSMEDATPTPTTTVNNTNSEKDDDVAFASLFNTFSDEE</sequence>
<dbReference type="InterPro" id="IPR002110">
    <property type="entry name" value="Ankyrin_rpt"/>
</dbReference>
<dbReference type="EMBL" id="PJQM01002995">
    <property type="protein sequence ID" value="RCH91424.1"/>
    <property type="molecule type" value="Genomic_DNA"/>
</dbReference>
<dbReference type="SUPFAM" id="SSF48403">
    <property type="entry name" value="Ankyrin repeat"/>
    <property type="match status" value="1"/>
</dbReference>
<keyword evidence="2 3" id="KW-0040">ANK repeat</keyword>
<keyword evidence="6" id="KW-1185">Reference proteome</keyword>
<feature type="repeat" description="ANK" evidence="3">
    <location>
        <begin position="97"/>
        <end position="129"/>
    </location>
</feature>
<gene>
    <name evidence="5" type="ORF">CU098_008963</name>
</gene>
<evidence type="ECO:0000313" key="6">
    <source>
        <dbReference type="Proteomes" id="UP000253551"/>
    </source>
</evidence>
<evidence type="ECO:0000256" key="4">
    <source>
        <dbReference type="SAM" id="MobiDB-lite"/>
    </source>
</evidence>
<dbReference type="PANTHER" id="PTHR24173:SF74">
    <property type="entry name" value="ANKYRIN REPEAT DOMAIN-CONTAINING PROTEIN 16"/>
    <property type="match status" value="1"/>
</dbReference>
<proteinExistence type="predicted"/>
<dbReference type="Gene3D" id="1.25.40.20">
    <property type="entry name" value="Ankyrin repeat-containing domain"/>
    <property type="match status" value="2"/>
</dbReference>
<dbReference type="Pfam" id="PF12796">
    <property type="entry name" value="Ank_2"/>
    <property type="match status" value="2"/>
</dbReference>
<dbReference type="PROSITE" id="PS50297">
    <property type="entry name" value="ANK_REP_REGION"/>
    <property type="match status" value="2"/>
</dbReference>
<feature type="compositionally biased region" description="Low complexity" evidence="4">
    <location>
        <begin position="363"/>
        <end position="374"/>
    </location>
</feature>
<dbReference type="SMART" id="SM00248">
    <property type="entry name" value="ANK"/>
    <property type="match status" value="8"/>
</dbReference>
<reference evidence="5 6" key="1">
    <citation type="journal article" date="2018" name="G3 (Bethesda)">
        <title>Phylogenetic and Phylogenomic Definition of Rhizopus Species.</title>
        <authorList>
            <person name="Gryganskyi A.P."/>
            <person name="Golan J."/>
            <person name="Dolatabadi S."/>
            <person name="Mondo S."/>
            <person name="Robb S."/>
            <person name="Idnurm A."/>
            <person name="Muszewska A."/>
            <person name="Steczkiewicz K."/>
            <person name="Masonjones S."/>
            <person name="Liao H.L."/>
            <person name="Gajdeczka M.T."/>
            <person name="Anike F."/>
            <person name="Vuek A."/>
            <person name="Anishchenko I.M."/>
            <person name="Voigt K."/>
            <person name="de Hoog G.S."/>
            <person name="Smith M.E."/>
            <person name="Heitman J."/>
            <person name="Vilgalys R."/>
            <person name="Stajich J.E."/>
        </authorList>
    </citation>
    <scope>NUCLEOTIDE SEQUENCE [LARGE SCALE GENOMIC DNA]</scope>
    <source>
        <strain evidence="5 6">LSU 92-RS-03</strain>
    </source>
</reference>
<protein>
    <submittedName>
        <fullName evidence="5">Uncharacterized protein</fullName>
    </submittedName>
</protein>
<dbReference type="AlphaFoldDB" id="A0A367JNB0"/>
<organism evidence="5 6">
    <name type="scientific">Rhizopus stolonifer</name>
    <name type="common">Rhizopus nigricans</name>
    <dbReference type="NCBI Taxonomy" id="4846"/>
    <lineage>
        <taxon>Eukaryota</taxon>
        <taxon>Fungi</taxon>
        <taxon>Fungi incertae sedis</taxon>
        <taxon>Mucoromycota</taxon>
        <taxon>Mucoromycotina</taxon>
        <taxon>Mucoromycetes</taxon>
        <taxon>Mucorales</taxon>
        <taxon>Mucorineae</taxon>
        <taxon>Rhizopodaceae</taxon>
        <taxon>Rhizopus</taxon>
    </lineage>
</organism>
<dbReference type="OrthoDB" id="194358at2759"/>